<dbReference type="AlphaFoldDB" id="A0A6J4I453"/>
<sequence length="301" mass="32689">DRSAFPLACRRDRPAILARPGGAHGRGRPACAARPPDRAAPAVLSAAPLPRPRRGGPRGRPLGHHPCRPSRLPLRAGCADAARRRPARRGGPGGSRHGGRRSGRPARHRAADAAAQPAERPCPPRDGRRGLRRRGRAELRQLPALHHPARHRLRPRPGRARPGRRRCPAAPRPGRVGDDPRRRYGVRRKPCRGGRRGPAGRCLAPWRPAGLHPGRGGWRAHHPRLCRQQVLQHPRQHLGERPGRAALRRWRDRHPAAADRRGGTAAGGAGARGIRGRRAPLARHAAPHCPPRGRAAAALGL</sequence>
<organism evidence="2">
    <name type="scientific">uncultured Craurococcus sp</name>
    <dbReference type="NCBI Taxonomy" id="1135998"/>
    <lineage>
        <taxon>Bacteria</taxon>
        <taxon>Pseudomonadati</taxon>
        <taxon>Pseudomonadota</taxon>
        <taxon>Alphaproteobacteria</taxon>
        <taxon>Acetobacterales</taxon>
        <taxon>Acetobacteraceae</taxon>
        <taxon>Craurococcus</taxon>
        <taxon>environmental samples</taxon>
    </lineage>
</organism>
<evidence type="ECO:0000313" key="2">
    <source>
        <dbReference type="EMBL" id="CAA9239717.1"/>
    </source>
</evidence>
<feature type="compositionally biased region" description="Basic and acidic residues" evidence="1">
    <location>
        <begin position="253"/>
        <end position="262"/>
    </location>
</feature>
<feature type="compositionally biased region" description="Low complexity" evidence="1">
    <location>
        <begin position="28"/>
        <end position="48"/>
    </location>
</feature>
<name>A0A6J4I453_9PROT</name>
<feature type="region of interest" description="Disordered" evidence="1">
    <location>
        <begin position="16"/>
        <end position="198"/>
    </location>
</feature>
<feature type="compositionally biased region" description="Basic residues" evidence="1">
    <location>
        <begin position="51"/>
        <end position="68"/>
    </location>
</feature>
<feature type="compositionally biased region" description="Basic residues" evidence="1">
    <location>
        <begin position="147"/>
        <end position="167"/>
    </location>
</feature>
<feature type="non-terminal residue" evidence="2">
    <location>
        <position position="301"/>
    </location>
</feature>
<proteinExistence type="predicted"/>
<accession>A0A6J4I453</accession>
<gene>
    <name evidence="2" type="ORF">AVDCRST_MAG27-1466</name>
</gene>
<feature type="compositionally biased region" description="Basic residues" evidence="1">
    <location>
        <begin position="183"/>
        <end position="195"/>
    </location>
</feature>
<feature type="compositionally biased region" description="Low complexity" evidence="1">
    <location>
        <begin position="292"/>
        <end position="301"/>
    </location>
</feature>
<feature type="region of interest" description="Disordered" evidence="1">
    <location>
        <begin position="252"/>
        <end position="301"/>
    </location>
</feature>
<evidence type="ECO:0000256" key="1">
    <source>
        <dbReference type="SAM" id="MobiDB-lite"/>
    </source>
</evidence>
<reference evidence="2" key="1">
    <citation type="submission" date="2020-02" db="EMBL/GenBank/DDBJ databases">
        <authorList>
            <person name="Meier V. D."/>
        </authorList>
    </citation>
    <scope>NUCLEOTIDE SEQUENCE</scope>
    <source>
        <strain evidence="2">AVDCRST_MAG27</strain>
    </source>
</reference>
<feature type="non-terminal residue" evidence="2">
    <location>
        <position position="1"/>
    </location>
</feature>
<protein>
    <submittedName>
        <fullName evidence="2">Probable iron-sulfur binding protein YPO1417</fullName>
    </submittedName>
</protein>
<dbReference type="EMBL" id="CADCTD010000058">
    <property type="protein sequence ID" value="CAA9239717.1"/>
    <property type="molecule type" value="Genomic_DNA"/>
</dbReference>
<feature type="compositionally biased region" description="Basic residues" evidence="1">
    <location>
        <begin position="97"/>
        <end position="108"/>
    </location>
</feature>
<feature type="compositionally biased region" description="Gly residues" evidence="1">
    <location>
        <begin position="264"/>
        <end position="273"/>
    </location>
</feature>